<dbReference type="EMBL" id="FNVN01000004">
    <property type="protein sequence ID" value="SEG58097.1"/>
    <property type="molecule type" value="Genomic_DNA"/>
</dbReference>
<evidence type="ECO:0000313" key="10">
    <source>
        <dbReference type="EMBL" id="SEG58097.1"/>
    </source>
</evidence>
<feature type="transmembrane region" description="Helical" evidence="7">
    <location>
        <begin position="150"/>
        <end position="169"/>
    </location>
</feature>
<evidence type="ECO:0000256" key="6">
    <source>
        <dbReference type="SAM" id="MobiDB-lite"/>
    </source>
</evidence>
<evidence type="ECO:0000256" key="4">
    <source>
        <dbReference type="ARBA" id="ARBA00022989"/>
    </source>
</evidence>
<reference evidence="10 11" key="1">
    <citation type="submission" date="2016-10" db="EMBL/GenBank/DDBJ databases">
        <authorList>
            <person name="de Groot N.N."/>
        </authorList>
    </citation>
    <scope>NUCLEOTIDE SEQUENCE [LARGE SCALE GENOMIC DNA]</scope>
    <source>
        <strain evidence="10 11">CGMCC 1.10331</strain>
    </source>
</reference>
<feature type="transmembrane region" description="Helical" evidence="7">
    <location>
        <begin position="323"/>
        <end position="345"/>
    </location>
</feature>
<evidence type="ECO:0000313" key="12">
    <source>
        <dbReference type="Proteomes" id="UP000296733"/>
    </source>
</evidence>
<dbReference type="GO" id="GO:0022857">
    <property type="term" value="F:transmembrane transporter activity"/>
    <property type="evidence" value="ECO:0007669"/>
    <property type="project" value="InterPro"/>
</dbReference>
<evidence type="ECO:0000313" key="11">
    <source>
        <dbReference type="Proteomes" id="UP000236740"/>
    </source>
</evidence>
<geneLocation type="plasmid" evidence="9">
    <name>unnamed1</name>
</geneLocation>
<dbReference type="InterPro" id="IPR011701">
    <property type="entry name" value="MFS"/>
</dbReference>
<dbReference type="PROSITE" id="PS50850">
    <property type="entry name" value="MFS"/>
    <property type="match status" value="1"/>
</dbReference>
<evidence type="ECO:0000256" key="1">
    <source>
        <dbReference type="ARBA" id="ARBA00004651"/>
    </source>
</evidence>
<evidence type="ECO:0000313" key="9">
    <source>
        <dbReference type="EMBL" id="QCC49249.1"/>
    </source>
</evidence>
<dbReference type="EMBL" id="CP031312">
    <property type="protein sequence ID" value="QCC49249.1"/>
    <property type="molecule type" value="Genomic_DNA"/>
</dbReference>
<dbReference type="InterPro" id="IPR020846">
    <property type="entry name" value="MFS_dom"/>
</dbReference>
<dbReference type="PANTHER" id="PTHR43124">
    <property type="entry name" value="PURINE EFFLUX PUMP PBUE"/>
    <property type="match status" value="1"/>
</dbReference>
<feature type="transmembrane region" description="Helical" evidence="7">
    <location>
        <begin position="94"/>
        <end position="111"/>
    </location>
</feature>
<dbReference type="Proteomes" id="UP000236740">
    <property type="component" value="Unassembled WGS sequence"/>
</dbReference>
<dbReference type="RefSeq" id="WP_103992414.1">
    <property type="nucleotide sequence ID" value="NZ_CP031312.1"/>
</dbReference>
<feature type="transmembrane region" description="Helical" evidence="7">
    <location>
        <begin position="181"/>
        <end position="202"/>
    </location>
</feature>
<keyword evidence="2" id="KW-1003">Cell membrane</keyword>
<dbReference type="InterPro" id="IPR050189">
    <property type="entry name" value="MFS_Efflux_Transporters"/>
</dbReference>
<dbReference type="AlphaFoldDB" id="A0A1H6BCZ1"/>
<keyword evidence="5 7" id="KW-0472">Membrane</keyword>
<proteinExistence type="predicted"/>
<dbReference type="GeneID" id="39859623"/>
<gene>
    <name evidence="9" type="ORF">DV707_16000</name>
    <name evidence="10" type="ORF">SAMN04488133_2727</name>
</gene>
<organism evidence="10 11">
    <name type="scientific">Halobellus limi</name>
    <dbReference type="NCBI Taxonomy" id="699433"/>
    <lineage>
        <taxon>Archaea</taxon>
        <taxon>Methanobacteriati</taxon>
        <taxon>Methanobacteriota</taxon>
        <taxon>Stenosarchaea group</taxon>
        <taxon>Halobacteria</taxon>
        <taxon>Halobacteriales</taxon>
        <taxon>Haloferacaceae</taxon>
        <taxon>Halobellus</taxon>
    </lineage>
</organism>
<dbReference type="KEGG" id="hlm:DV707_16000"/>
<sequence>MNGRRGGDRSGGTPTGETSGRDWRTVGLVAGATLISTGLAAYEIVPASVTPLIRDSLGVGSSAAGLLVGVMFGTAVVTSLPAGAVLDRTDTRRMMTLAVLALFVAGVWGWIAGRSGSYWSVITSRAVGGVAYVVVWNAGIDIVSRAVSAGSRATAVGIFTASGPVGFAIGQGTGPLVAARFGWPAIFLAFTGVPLLGLLVFLPASRGLGGARGDAPSLAEFGTVLRNRTVWLAGALGFLSYALYLFINSWGSSYLTGEIGLSLAASGLLVSVFPAVGLVSRISSGLLSDRVFDGRRRPVLLGSFLIAAPLMLVFTRLGSIPLLVAVLLLSGFAIQLTLGLSFTYVREVVESHVAATAVAFQTSVGLAGAFLSPIAGGAVVDAAGFDVAFLLFGALALGGIALAWRAPEPVAG</sequence>
<dbReference type="PANTHER" id="PTHR43124:SF10">
    <property type="entry name" value="PURINE EFFLUX PUMP PBUE"/>
    <property type="match status" value="1"/>
</dbReference>
<feature type="transmembrane region" description="Helical" evidence="7">
    <location>
        <begin position="230"/>
        <end position="247"/>
    </location>
</feature>
<feature type="domain" description="Major facilitator superfamily (MFS) profile" evidence="8">
    <location>
        <begin position="26"/>
        <end position="411"/>
    </location>
</feature>
<protein>
    <submittedName>
        <fullName evidence="9">MFS transporter</fullName>
    </submittedName>
    <submittedName>
        <fullName evidence="10">Sugar phosphate permease</fullName>
    </submittedName>
</protein>
<evidence type="ECO:0000256" key="3">
    <source>
        <dbReference type="ARBA" id="ARBA00022692"/>
    </source>
</evidence>
<keyword evidence="11" id="KW-1185">Reference proteome</keyword>
<feature type="transmembrane region" description="Helical" evidence="7">
    <location>
        <begin position="57"/>
        <end position="82"/>
    </location>
</feature>
<dbReference type="InterPro" id="IPR036259">
    <property type="entry name" value="MFS_trans_sf"/>
</dbReference>
<dbReference type="SUPFAM" id="SSF103473">
    <property type="entry name" value="MFS general substrate transporter"/>
    <property type="match status" value="1"/>
</dbReference>
<feature type="transmembrane region" description="Helical" evidence="7">
    <location>
        <begin position="299"/>
        <end position="317"/>
    </location>
</feature>
<feature type="transmembrane region" description="Helical" evidence="7">
    <location>
        <begin position="357"/>
        <end position="376"/>
    </location>
</feature>
<dbReference type="Proteomes" id="UP000296733">
    <property type="component" value="Plasmid unnamed1"/>
</dbReference>
<feature type="transmembrane region" description="Helical" evidence="7">
    <location>
        <begin position="26"/>
        <end position="45"/>
    </location>
</feature>
<evidence type="ECO:0000256" key="2">
    <source>
        <dbReference type="ARBA" id="ARBA00022475"/>
    </source>
</evidence>
<keyword evidence="9" id="KW-0614">Plasmid</keyword>
<feature type="transmembrane region" description="Helical" evidence="7">
    <location>
        <begin position="259"/>
        <end position="279"/>
    </location>
</feature>
<dbReference type="Gene3D" id="1.20.1250.20">
    <property type="entry name" value="MFS general substrate transporter like domains"/>
    <property type="match status" value="2"/>
</dbReference>
<keyword evidence="3 7" id="KW-0812">Transmembrane</keyword>
<name>A0A1H6BCZ1_9EURY</name>
<feature type="transmembrane region" description="Helical" evidence="7">
    <location>
        <begin position="382"/>
        <end position="404"/>
    </location>
</feature>
<dbReference type="GO" id="GO:0005886">
    <property type="term" value="C:plasma membrane"/>
    <property type="evidence" value="ECO:0007669"/>
    <property type="project" value="UniProtKB-SubCell"/>
</dbReference>
<keyword evidence="4 7" id="KW-1133">Transmembrane helix</keyword>
<comment type="subcellular location">
    <subcellularLocation>
        <location evidence="1">Cell membrane</location>
        <topology evidence="1">Multi-pass membrane protein</topology>
    </subcellularLocation>
</comment>
<feature type="transmembrane region" description="Helical" evidence="7">
    <location>
        <begin position="117"/>
        <end position="138"/>
    </location>
</feature>
<dbReference type="OrthoDB" id="204048at2157"/>
<evidence type="ECO:0000256" key="5">
    <source>
        <dbReference type="ARBA" id="ARBA00023136"/>
    </source>
</evidence>
<evidence type="ECO:0000259" key="8">
    <source>
        <dbReference type="PROSITE" id="PS50850"/>
    </source>
</evidence>
<dbReference type="Pfam" id="PF07690">
    <property type="entry name" value="MFS_1"/>
    <property type="match status" value="1"/>
</dbReference>
<feature type="region of interest" description="Disordered" evidence="6">
    <location>
        <begin position="1"/>
        <end position="22"/>
    </location>
</feature>
<reference evidence="9 12" key="2">
    <citation type="journal article" date="2019" name="Nat. Commun.">
        <title>A new type of DNA phosphorothioation-based antiviral system in archaea.</title>
        <authorList>
            <person name="Xiong L."/>
            <person name="Liu S."/>
            <person name="Chen S."/>
            <person name="Xiao Y."/>
            <person name="Zhu B."/>
            <person name="Gao Y."/>
            <person name="Zhang Y."/>
            <person name="Chen B."/>
            <person name="Luo J."/>
            <person name="Deng Z."/>
            <person name="Chen X."/>
            <person name="Wang L."/>
            <person name="Chen S."/>
        </authorList>
    </citation>
    <scope>NUCLEOTIDE SEQUENCE [LARGE SCALE GENOMIC DNA]</scope>
    <source>
        <strain evidence="9 12">CGMCC 1.10331</strain>
        <plasmid evidence="9 12">unnamed1</plasmid>
    </source>
</reference>
<evidence type="ECO:0000256" key="7">
    <source>
        <dbReference type="SAM" id="Phobius"/>
    </source>
</evidence>
<accession>A0A1H6BCZ1</accession>